<keyword evidence="2" id="KW-0812">Transmembrane</keyword>
<dbReference type="AlphaFoldDB" id="A0A140GXI0"/>
<evidence type="ECO:0000256" key="1">
    <source>
        <dbReference type="SAM" id="MobiDB-lite"/>
    </source>
</evidence>
<dbReference type="InterPro" id="IPR025376">
    <property type="entry name" value="CD1107-like_dom"/>
</dbReference>
<feature type="domain" description="Mobile element protein CD1107-like" evidence="4">
    <location>
        <begin position="198"/>
        <end position="353"/>
    </location>
</feature>
<feature type="signal peptide" evidence="3">
    <location>
        <begin position="1"/>
        <end position="27"/>
    </location>
</feature>
<feature type="transmembrane region" description="Helical" evidence="2">
    <location>
        <begin position="325"/>
        <end position="345"/>
    </location>
</feature>
<feature type="region of interest" description="Disordered" evidence="1">
    <location>
        <begin position="104"/>
        <end position="214"/>
    </location>
</feature>
<keyword evidence="2" id="KW-0472">Membrane</keyword>
<protein>
    <recommendedName>
        <fullName evidence="4">Mobile element protein CD1107-like domain-containing protein</fullName>
    </recommendedName>
</protein>
<proteinExistence type="predicted"/>
<feature type="region of interest" description="Disordered" evidence="1">
    <location>
        <begin position="352"/>
        <end position="396"/>
    </location>
</feature>
<feature type="compositionally biased region" description="Low complexity" evidence="1">
    <location>
        <begin position="144"/>
        <end position="193"/>
    </location>
</feature>
<dbReference type="Pfam" id="PF14283">
    <property type="entry name" value="CD1107-like"/>
    <property type="match status" value="1"/>
</dbReference>
<evidence type="ECO:0000259" key="4">
    <source>
        <dbReference type="Pfam" id="PF14283"/>
    </source>
</evidence>
<feature type="compositionally biased region" description="Acidic residues" evidence="1">
    <location>
        <begin position="355"/>
        <end position="376"/>
    </location>
</feature>
<feature type="compositionally biased region" description="Polar residues" evidence="1">
    <location>
        <begin position="125"/>
        <end position="134"/>
    </location>
</feature>
<evidence type="ECO:0000313" key="5">
    <source>
        <dbReference type="EMBL" id="AMN85519.1"/>
    </source>
</evidence>
<accession>A0A140GXI0</accession>
<reference evidence="5" key="1">
    <citation type="journal article" date="2016" name="J. Antimicrob. Chemother.">
        <title>Characterization of a genomic island harbouring a new vanD allele from Enterococcus faecium N15-508 isolated in Canada.</title>
        <authorList>
            <person name="Boyd D.A."/>
            <person name="Lalancette C."/>
            <person name="Levesque S."/>
            <person name="Golding G.R."/>
        </authorList>
    </citation>
    <scope>NUCLEOTIDE SEQUENCE</scope>
    <source>
        <strain evidence="5">N15-508</strain>
    </source>
</reference>
<evidence type="ECO:0000256" key="3">
    <source>
        <dbReference type="SAM" id="SignalP"/>
    </source>
</evidence>
<sequence>MRTKRMSLLVALVFLIGAMTLPMTAFAAGGKDTTPPTLTAVLDGETVKIESSDDNSGVEAVYIDKTRVNSLVDGKASVALKDYAGMDKKVSVYAVDYAGNRSDTVKFDNPYYKEPAPTEKPVAATQPSQSSTPVTKPAQAQAASSGSTGSGTQSGSSHTGTTSGSTSSQGSSSGSTGNSGSSPSGTPEPTTSSVPEGAFTPEGTGTVLDSATGEDGDKQFYTITTEAGNVFYLIIDGKRDDNNVYFLNGVTEADLMALAEKGDGSVSVIPAADVCTCTEKCEAGEVNTGCPVCKNDLNGCIGKEKPAEPEESAEPEQPKKDTGSVGTIIFIIVALLAVGGVGYYVKIVRPKQQAEDEDEFDEDDGYGEGFDPDEAYGEPKYLSEDDFEDSTHEDGE</sequence>
<evidence type="ECO:0000256" key="2">
    <source>
        <dbReference type="SAM" id="Phobius"/>
    </source>
</evidence>
<keyword evidence="2" id="KW-1133">Transmembrane helix</keyword>
<keyword evidence="3" id="KW-0732">Signal</keyword>
<name>A0A140GXI0_ENTFC</name>
<feature type="chain" id="PRO_5007302447" description="Mobile element protein CD1107-like domain-containing protein" evidence="3">
    <location>
        <begin position="28"/>
        <end position="396"/>
    </location>
</feature>
<dbReference type="EMBL" id="KT825491">
    <property type="protein sequence ID" value="AMN85519.1"/>
    <property type="molecule type" value="Genomic_DNA"/>
</dbReference>
<organism evidence="5">
    <name type="scientific">Enterococcus faecium</name>
    <name type="common">Streptococcus faecium</name>
    <dbReference type="NCBI Taxonomy" id="1352"/>
    <lineage>
        <taxon>Bacteria</taxon>
        <taxon>Bacillati</taxon>
        <taxon>Bacillota</taxon>
        <taxon>Bacilli</taxon>
        <taxon>Lactobacillales</taxon>
        <taxon>Enterococcaceae</taxon>
        <taxon>Enterococcus</taxon>
    </lineage>
</organism>